<dbReference type="EMBL" id="SWFS01000084">
    <property type="protein sequence ID" value="KAA8916727.1"/>
    <property type="molecule type" value="Genomic_DNA"/>
</dbReference>
<dbReference type="PANTHER" id="PTHR10150">
    <property type="entry name" value="DNA REPAIR ENDONUCLEASE XPF"/>
    <property type="match status" value="1"/>
</dbReference>
<evidence type="ECO:0000256" key="2">
    <source>
        <dbReference type="ARBA" id="ARBA00010015"/>
    </source>
</evidence>
<keyword evidence="5" id="KW-0227">DNA damage</keyword>
<dbReference type="GO" id="GO:0000110">
    <property type="term" value="C:nucleotide-excision repair factor 1 complex"/>
    <property type="evidence" value="ECO:0007669"/>
    <property type="project" value="TreeGrafter"/>
</dbReference>
<comment type="subcellular location">
    <subcellularLocation>
        <location evidence="1">Nucleus</location>
    </subcellularLocation>
</comment>
<evidence type="ECO:0000256" key="3">
    <source>
        <dbReference type="ARBA" id="ARBA00022722"/>
    </source>
</evidence>
<dbReference type="Pfam" id="PF02732">
    <property type="entry name" value="ERCC4"/>
    <property type="match status" value="1"/>
</dbReference>
<dbReference type="GO" id="GO:0000736">
    <property type="term" value="P:double-strand break repair via single-strand annealing, removal of nonhomologous ends"/>
    <property type="evidence" value="ECO:0007669"/>
    <property type="project" value="TreeGrafter"/>
</dbReference>
<organism evidence="11 12">
    <name type="scientific">Trichomonascus ciferrii</name>
    <dbReference type="NCBI Taxonomy" id="44093"/>
    <lineage>
        <taxon>Eukaryota</taxon>
        <taxon>Fungi</taxon>
        <taxon>Dikarya</taxon>
        <taxon>Ascomycota</taxon>
        <taxon>Saccharomycotina</taxon>
        <taxon>Dipodascomycetes</taxon>
        <taxon>Dipodascales</taxon>
        <taxon>Trichomonascaceae</taxon>
        <taxon>Trichomonascus</taxon>
        <taxon>Trichomonascus ciferrii complex</taxon>
    </lineage>
</organism>
<dbReference type="InterPro" id="IPR010994">
    <property type="entry name" value="RuvA_2-like"/>
</dbReference>
<dbReference type="GO" id="GO:0003684">
    <property type="term" value="F:damaged DNA binding"/>
    <property type="evidence" value="ECO:0007669"/>
    <property type="project" value="TreeGrafter"/>
</dbReference>
<dbReference type="InterPro" id="IPR006166">
    <property type="entry name" value="ERCC4_domain"/>
</dbReference>
<evidence type="ECO:0000256" key="4">
    <source>
        <dbReference type="ARBA" id="ARBA00022759"/>
    </source>
</evidence>
<evidence type="ECO:0000313" key="12">
    <source>
        <dbReference type="Proteomes" id="UP000761534"/>
    </source>
</evidence>
<protein>
    <recommendedName>
        <fullName evidence="10">ERCC4 domain-containing protein</fullName>
    </recommendedName>
</protein>
<comment type="similarity">
    <text evidence="2">Belongs to the XPF family.</text>
</comment>
<dbReference type="Proteomes" id="UP000761534">
    <property type="component" value="Unassembled WGS sequence"/>
</dbReference>
<dbReference type="GO" id="GO:0000712">
    <property type="term" value="P:resolution of meiotic recombination intermediates"/>
    <property type="evidence" value="ECO:0007669"/>
    <property type="project" value="TreeGrafter"/>
</dbReference>
<proteinExistence type="inferred from homology"/>
<evidence type="ECO:0000313" key="11">
    <source>
        <dbReference type="EMBL" id="KAA8916727.1"/>
    </source>
</evidence>
<keyword evidence="4" id="KW-0255">Endonuclease</keyword>
<evidence type="ECO:0000256" key="1">
    <source>
        <dbReference type="ARBA" id="ARBA00004123"/>
    </source>
</evidence>
<accession>A0A642VAW2</accession>
<dbReference type="InterPro" id="IPR047520">
    <property type="entry name" value="XPF_nuclease"/>
</dbReference>
<keyword evidence="6" id="KW-0378">Hydrolase</keyword>
<keyword evidence="12" id="KW-1185">Reference proteome</keyword>
<keyword evidence="8" id="KW-0234">DNA repair</keyword>
<comment type="caution">
    <text evidence="11">The sequence shown here is derived from an EMBL/GenBank/DDBJ whole genome shotgun (WGS) entry which is preliminary data.</text>
</comment>
<gene>
    <name evidence="11" type="ORF">TRICI_001123</name>
</gene>
<dbReference type="InterPro" id="IPR011335">
    <property type="entry name" value="Restrct_endonuc-II-like"/>
</dbReference>
<evidence type="ECO:0000256" key="8">
    <source>
        <dbReference type="ARBA" id="ARBA00023204"/>
    </source>
</evidence>
<keyword evidence="3" id="KW-0540">Nuclease</keyword>
<reference evidence="11" key="1">
    <citation type="journal article" date="2019" name="G3 (Bethesda)">
        <title>Genome Assemblies of Two Rare Opportunistic Yeast Pathogens: Diutina rugosa (syn. Candida rugosa) and Trichomonascus ciferrii (syn. Candida ciferrii).</title>
        <authorList>
            <person name="Mixao V."/>
            <person name="Saus E."/>
            <person name="Hansen A.P."/>
            <person name="Lass-Florl C."/>
            <person name="Gabaldon T."/>
        </authorList>
    </citation>
    <scope>NUCLEOTIDE SEQUENCE</scope>
    <source>
        <strain evidence="11">CBS 4856</strain>
    </source>
</reference>
<sequence>MIDEDESLFVEGPGGFEYHGDEESAADEASAPATAPATVNLENAEIVEDKTEDVVNYPRAIKPKREVTLALPLHFQHKIVSNMLAEDGLLVLARGLGLPSIVANLLFHFDIAGTDNEDKENSLVFILNSNDGESERLREEMRQISVVDSVYTNGEHLLGPSRPHRGLSIITDKIQQDKRKEVYAQGGVFSVTSRILVRDMLSEGVIDRRKITAMVVLNAHKVTEYSLVAFILRLLRESNKSATIKAFSDQPEKFGRNFSPLATQLKFLRLNKTWLWPRFHVKVKEELMEKNSHNGNNTVHEIMVEPTNTMQELSQLIRGCIQSRLSELKRLNPNVDSESWNIDNIYQSNFVGMIMIQLSQIWHLISWTSKNIIYDLATLKELLDKSTEQDAVSFLKDVVFTYNNGELAARRNNNSWVLLEDAYHLLNLATQRVFGSQKLISQTPKDRRENIPIEQVPKWDQLSRVLDEIQQNDEAITKGPILIKCKSPKQLADYLKSVKKEDDVYSAQGFLKRKRREYQAWRKQLPSAETLFNRGESGILLGNKRSASTNAPTTAQIQNNRGFNKRRRVRGGSKTASVVSTRAATPSEPESVEIIDETDTPANDEPLGDNLDLLEDEIDNEEIQVLSQNIGQLADVVHVLDMENVIMIERYDDLMDPVRLRELRPAHIIMYEPNQSFVRHVEVYRAANSDRRTELYHMVYKDSVEETKYLSELERDKRAFTKLIKEKAQMPKVIHDDDDPGTDSSFLRTISTRHAGGQRSATAEQPRVIVDSREFTELSSLPFLLHLNKIKVVPMTLNVGDYIISDRICVERKTVSDLVQSFANGRLFEQCANMFKFYECPVLLLEFDQAKSFSMEPFSEDKRSRDSARLAQEQVQQNLALLLQHYPRLKIIWSMSPDHAAKILVDLKMDAPEPDIETSRLYGSSDPGAIENSELENETAIRMLQSIPGINYRNYVDVINNVPNLETFCEMSEEELTEIIGSASAKKVHQFFHQSLKS</sequence>
<evidence type="ECO:0000256" key="6">
    <source>
        <dbReference type="ARBA" id="ARBA00022801"/>
    </source>
</evidence>
<evidence type="ECO:0000256" key="7">
    <source>
        <dbReference type="ARBA" id="ARBA00023125"/>
    </source>
</evidence>
<dbReference type="GO" id="GO:1901255">
    <property type="term" value="P:nucleotide-excision repair involved in interstrand cross-link repair"/>
    <property type="evidence" value="ECO:0007669"/>
    <property type="project" value="TreeGrafter"/>
</dbReference>
<dbReference type="SUPFAM" id="SSF52980">
    <property type="entry name" value="Restriction endonuclease-like"/>
    <property type="match status" value="1"/>
</dbReference>
<dbReference type="OrthoDB" id="361020at2759"/>
<keyword evidence="7" id="KW-0238">DNA-binding</keyword>
<dbReference type="Gene3D" id="3.40.50.10130">
    <property type="match status" value="1"/>
</dbReference>
<dbReference type="GO" id="GO:0000724">
    <property type="term" value="P:double-strand break repair via homologous recombination"/>
    <property type="evidence" value="ECO:0007669"/>
    <property type="project" value="TreeGrafter"/>
</dbReference>
<evidence type="ECO:0000259" key="10">
    <source>
        <dbReference type="SMART" id="SM00891"/>
    </source>
</evidence>
<dbReference type="GO" id="GO:0003697">
    <property type="term" value="F:single-stranded DNA binding"/>
    <property type="evidence" value="ECO:0007669"/>
    <property type="project" value="TreeGrafter"/>
</dbReference>
<dbReference type="AlphaFoldDB" id="A0A642VAW2"/>
<dbReference type="SMART" id="SM00891">
    <property type="entry name" value="ERCC4"/>
    <property type="match status" value="1"/>
</dbReference>
<evidence type="ECO:0000256" key="5">
    <source>
        <dbReference type="ARBA" id="ARBA00022763"/>
    </source>
</evidence>
<evidence type="ECO:0000256" key="9">
    <source>
        <dbReference type="ARBA" id="ARBA00023242"/>
    </source>
</evidence>
<dbReference type="FunFam" id="3.40.50.10130:FF:000002">
    <property type="entry name" value="DNA repair endonuclease XPF"/>
    <property type="match status" value="1"/>
</dbReference>
<dbReference type="CDD" id="cd20078">
    <property type="entry name" value="XPF_nuclease_XPF_euk"/>
    <property type="match status" value="1"/>
</dbReference>
<name>A0A642VAW2_9ASCO</name>
<dbReference type="PANTHER" id="PTHR10150:SF0">
    <property type="entry name" value="DNA REPAIR ENDONUCLEASE XPF"/>
    <property type="match status" value="1"/>
</dbReference>
<dbReference type="GO" id="GO:0000014">
    <property type="term" value="F:single-stranded DNA endodeoxyribonuclease activity"/>
    <property type="evidence" value="ECO:0007669"/>
    <property type="project" value="TreeGrafter"/>
</dbReference>
<dbReference type="Gene3D" id="1.10.150.20">
    <property type="entry name" value="5' to 3' exonuclease, C-terminal subdomain"/>
    <property type="match status" value="1"/>
</dbReference>
<feature type="domain" description="ERCC4" evidence="10">
    <location>
        <begin position="767"/>
        <end position="849"/>
    </location>
</feature>
<dbReference type="SUPFAM" id="SSF47781">
    <property type="entry name" value="RuvA domain 2-like"/>
    <property type="match status" value="1"/>
</dbReference>
<dbReference type="VEuPathDB" id="FungiDB:TRICI_001123"/>
<keyword evidence="9" id="KW-0539">Nucleus</keyword>